<proteinExistence type="predicted"/>
<organism evidence="2">
    <name type="scientific">Oryza barthii</name>
    <dbReference type="NCBI Taxonomy" id="65489"/>
    <lineage>
        <taxon>Eukaryota</taxon>
        <taxon>Viridiplantae</taxon>
        <taxon>Streptophyta</taxon>
        <taxon>Embryophyta</taxon>
        <taxon>Tracheophyta</taxon>
        <taxon>Spermatophyta</taxon>
        <taxon>Magnoliopsida</taxon>
        <taxon>Liliopsida</taxon>
        <taxon>Poales</taxon>
        <taxon>Poaceae</taxon>
        <taxon>BOP clade</taxon>
        <taxon>Oryzoideae</taxon>
        <taxon>Oryzeae</taxon>
        <taxon>Oryzinae</taxon>
        <taxon>Oryza</taxon>
    </lineage>
</organism>
<sequence>MALIHHHLAVPVAPAPPPRGHGPAIGGGRGEGVLRRREPAGHGGGGAAHRGGVRLRGPRLPQPLRRPRRDTRVLRRIHGLRQLRPPLRHRRHLRRRRLPRRRRHLAPRLEGAAIPIQQGMQLLPPPAGRAAAAAADRVWARLRGASSEARGIRAAHHQGRHLDLRTLSTPCKHAVTNWPLILYGN</sequence>
<dbReference type="Proteomes" id="UP000026960">
    <property type="component" value="Chromosome 9"/>
</dbReference>
<protein>
    <submittedName>
        <fullName evidence="2">Uncharacterized protein</fullName>
    </submittedName>
</protein>
<dbReference type="Gramene" id="OBART09G02810.1">
    <property type="protein sequence ID" value="OBART09G02810.1"/>
    <property type="gene ID" value="OBART09G02810"/>
</dbReference>
<dbReference type="EnsemblPlants" id="OBART09G02810.1">
    <property type="protein sequence ID" value="OBART09G02810.1"/>
    <property type="gene ID" value="OBART09G02810"/>
</dbReference>
<reference evidence="2" key="2">
    <citation type="submission" date="2015-03" db="UniProtKB">
        <authorList>
            <consortium name="EnsemblPlants"/>
        </authorList>
    </citation>
    <scope>IDENTIFICATION</scope>
</reference>
<keyword evidence="3" id="KW-1185">Reference proteome</keyword>
<reference evidence="2" key="1">
    <citation type="journal article" date="2009" name="Rice">
        <title>De Novo Next Generation Sequencing of Plant Genomes.</title>
        <authorList>
            <person name="Rounsley S."/>
            <person name="Marri P.R."/>
            <person name="Yu Y."/>
            <person name="He R."/>
            <person name="Sisneros N."/>
            <person name="Goicoechea J.L."/>
            <person name="Lee S.J."/>
            <person name="Angelova A."/>
            <person name="Kudrna D."/>
            <person name="Luo M."/>
            <person name="Affourtit J."/>
            <person name="Desany B."/>
            <person name="Knight J."/>
            <person name="Niazi F."/>
            <person name="Egholm M."/>
            <person name="Wing R.A."/>
        </authorList>
    </citation>
    <scope>NUCLEOTIDE SEQUENCE [LARGE SCALE GENOMIC DNA]</scope>
    <source>
        <strain evidence="2">cv. IRGC 105608</strain>
    </source>
</reference>
<evidence type="ECO:0000313" key="2">
    <source>
        <dbReference type="EnsemblPlants" id="OBART09G02810.1"/>
    </source>
</evidence>
<dbReference type="HOGENOM" id="CLU_1463421_0_0_1"/>
<accession>A0A0D3H4D2</accession>
<feature type="region of interest" description="Disordered" evidence="1">
    <location>
        <begin position="37"/>
        <end position="65"/>
    </location>
</feature>
<name>A0A0D3H4D2_9ORYZ</name>
<dbReference type="PaxDb" id="65489-OBART09G02810.1"/>
<evidence type="ECO:0000313" key="3">
    <source>
        <dbReference type="Proteomes" id="UP000026960"/>
    </source>
</evidence>
<dbReference type="AlphaFoldDB" id="A0A0D3H4D2"/>
<evidence type="ECO:0000256" key="1">
    <source>
        <dbReference type="SAM" id="MobiDB-lite"/>
    </source>
</evidence>